<evidence type="ECO:0000313" key="2">
    <source>
        <dbReference type="EMBL" id="KAF4107153.1"/>
    </source>
</evidence>
<keyword evidence="3" id="KW-1185">Reference proteome</keyword>
<dbReference type="Proteomes" id="UP000579812">
    <property type="component" value="Unassembled WGS sequence"/>
</dbReference>
<proteinExistence type="predicted"/>
<organism evidence="2 3">
    <name type="scientific">Onychostoma macrolepis</name>
    <dbReference type="NCBI Taxonomy" id="369639"/>
    <lineage>
        <taxon>Eukaryota</taxon>
        <taxon>Metazoa</taxon>
        <taxon>Chordata</taxon>
        <taxon>Craniata</taxon>
        <taxon>Vertebrata</taxon>
        <taxon>Euteleostomi</taxon>
        <taxon>Actinopterygii</taxon>
        <taxon>Neopterygii</taxon>
        <taxon>Teleostei</taxon>
        <taxon>Ostariophysi</taxon>
        <taxon>Cypriniformes</taxon>
        <taxon>Cyprinidae</taxon>
        <taxon>Acrossocheilinae</taxon>
        <taxon>Onychostoma</taxon>
    </lineage>
</organism>
<sequence length="86" mass="9474">MRQRPQNAGSSSLEKSLTRQHDCDEAAKVSGGRDRKTLARRAWKKRNKDAAKVRGTCADPGILPDCARRLPDRTGRRGDPDMSGSP</sequence>
<gene>
    <name evidence="2" type="ORF">G5714_011517</name>
</gene>
<feature type="compositionally biased region" description="Basic and acidic residues" evidence="1">
    <location>
        <begin position="66"/>
        <end position="80"/>
    </location>
</feature>
<dbReference type="AlphaFoldDB" id="A0A7J6CKX0"/>
<reference evidence="2 3" key="1">
    <citation type="submission" date="2020-04" db="EMBL/GenBank/DDBJ databases">
        <title>Chromosome-level genome assembly of a cyprinid fish Onychostoma macrolepis by integration of Nanopore Sequencing, Bionano and Hi-C technology.</title>
        <authorList>
            <person name="Wang D."/>
        </authorList>
    </citation>
    <scope>NUCLEOTIDE SEQUENCE [LARGE SCALE GENOMIC DNA]</scope>
    <source>
        <strain evidence="2">SWU-2019</strain>
        <tissue evidence="2">Muscle</tissue>
    </source>
</reference>
<feature type="compositionally biased region" description="Basic residues" evidence="1">
    <location>
        <begin position="38"/>
        <end position="47"/>
    </location>
</feature>
<evidence type="ECO:0000256" key="1">
    <source>
        <dbReference type="SAM" id="MobiDB-lite"/>
    </source>
</evidence>
<name>A0A7J6CKX0_9TELE</name>
<accession>A0A7J6CKX0</accession>
<protein>
    <submittedName>
        <fullName evidence="2">Uncharacterized protein</fullName>
    </submittedName>
</protein>
<evidence type="ECO:0000313" key="3">
    <source>
        <dbReference type="Proteomes" id="UP000579812"/>
    </source>
</evidence>
<dbReference type="EMBL" id="JAAMOB010000011">
    <property type="protein sequence ID" value="KAF4107153.1"/>
    <property type="molecule type" value="Genomic_DNA"/>
</dbReference>
<feature type="compositionally biased region" description="Polar residues" evidence="1">
    <location>
        <begin position="1"/>
        <end position="15"/>
    </location>
</feature>
<feature type="compositionally biased region" description="Basic and acidic residues" evidence="1">
    <location>
        <begin position="16"/>
        <end position="37"/>
    </location>
</feature>
<comment type="caution">
    <text evidence="2">The sequence shown here is derived from an EMBL/GenBank/DDBJ whole genome shotgun (WGS) entry which is preliminary data.</text>
</comment>
<feature type="region of interest" description="Disordered" evidence="1">
    <location>
        <begin position="1"/>
        <end position="86"/>
    </location>
</feature>